<dbReference type="OrthoDB" id="6022at2759"/>
<name>A0A4S4L6V0_9AGAM</name>
<dbReference type="EMBL" id="SGPL01000806">
    <property type="protein sequence ID" value="THH07125.1"/>
    <property type="molecule type" value="Genomic_DNA"/>
</dbReference>
<feature type="region of interest" description="Disordered" evidence="2">
    <location>
        <begin position="268"/>
        <end position="291"/>
    </location>
</feature>
<gene>
    <name evidence="3" type="ORF">EW146_g9414</name>
</gene>
<dbReference type="GO" id="GO:0005684">
    <property type="term" value="C:U2-type spliceosomal complex"/>
    <property type="evidence" value="ECO:0007669"/>
    <property type="project" value="TreeGrafter"/>
</dbReference>
<keyword evidence="4" id="KW-1185">Reference proteome</keyword>
<proteinExistence type="inferred from homology"/>
<sequence length="291" mass="32959">MSGPKADAILSRVAPKKKKKRKAGADPSSSTSWTGAIIQDDDAGWGNAFAIKEDEDRRVTGAGGAGEDSGWTTVRERTPPAPEDEQPMVVDEKGVEPEPFKGGLLTSKQLRERMAAANKGSGIDERTREEIEAAQETVYRDVSGRKIDTNAEKAEAARRKREKEERDAKKMEWGKGLVQREEEEEQKKELERQRTRDVARYADDVDLNKELKAQERWNDPAAAFLTKIRSKGPRKPEYTGPPPPPNRFGLKPGYRWDGVDRGNGFEKKLFQRQNERKRRGQESYEWSVDDM</sequence>
<feature type="region of interest" description="Disordered" evidence="2">
    <location>
        <begin position="144"/>
        <end position="196"/>
    </location>
</feature>
<dbReference type="AlphaFoldDB" id="A0A4S4L6V0"/>
<dbReference type="GO" id="GO:0003723">
    <property type="term" value="F:RNA binding"/>
    <property type="evidence" value="ECO:0007669"/>
    <property type="project" value="TreeGrafter"/>
</dbReference>
<comment type="caution">
    <text evidence="3">The sequence shown here is derived from an EMBL/GenBank/DDBJ whole genome shotgun (WGS) entry which is preliminary data.</text>
</comment>
<evidence type="ECO:0000313" key="3">
    <source>
        <dbReference type="EMBL" id="THH07125.1"/>
    </source>
</evidence>
<feature type="region of interest" description="Disordered" evidence="2">
    <location>
        <begin position="54"/>
        <end position="108"/>
    </location>
</feature>
<dbReference type="PANTHER" id="PTHR31809">
    <property type="entry name" value="BUD13 HOMOLOG"/>
    <property type="match status" value="1"/>
</dbReference>
<dbReference type="PANTHER" id="PTHR31809:SF0">
    <property type="entry name" value="BUD13 HOMOLOG"/>
    <property type="match status" value="1"/>
</dbReference>
<organism evidence="3 4">
    <name type="scientific">Bondarzewia mesenterica</name>
    <dbReference type="NCBI Taxonomy" id="1095465"/>
    <lineage>
        <taxon>Eukaryota</taxon>
        <taxon>Fungi</taxon>
        <taxon>Dikarya</taxon>
        <taxon>Basidiomycota</taxon>
        <taxon>Agaricomycotina</taxon>
        <taxon>Agaricomycetes</taxon>
        <taxon>Russulales</taxon>
        <taxon>Bondarzewiaceae</taxon>
        <taxon>Bondarzewia</taxon>
    </lineage>
</organism>
<protein>
    <recommendedName>
        <fullName evidence="5">Pre-mRNA-splicing factor CWC26</fullName>
    </recommendedName>
</protein>
<comment type="similarity">
    <text evidence="1">Belongs to the CWC26 family.</text>
</comment>
<dbReference type="Proteomes" id="UP000310158">
    <property type="component" value="Unassembled WGS sequence"/>
</dbReference>
<evidence type="ECO:0000256" key="2">
    <source>
        <dbReference type="SAM" id="MobiDB-lite"/>
    </source>
</evidence>
<dbReference type="Pfam" id="PF09736">
    <property type="entry name" value="Bud13"/>
    <property type="match status" value="1"/>
</dbReference>
<dbReference type="GO" id="GO:0070274">
    <property type="term" value="C:RES complex"/>
    <property type="evidence" value="ECO:0007669"/>
    <property type="project" value="TreeGrafter"/>
</dbReference>
<dbReference type="InterPro" id="IPR018609">
    <property type="entry name" value="Bud13"/>
</dbReference>
<feature type="region of interest" description="Disordered" evidence="2">
    <location>
        <begin position="1"/>
        <end position="39"/>
    </location>
</feature>
<feature type="compositionally biased region" description="Basic and acidic residues" evidence="2">
    <location>
        <begin position="144"/>
        <end position="173"/>
    </location>
</feature>
<evidence type="ECO:0008006" key="5">
    <source>
        <dbReference type="Google" id="ProtNLM"/>
    </source>
</evidence>
<dbReference type="InterPro" id="IPR051112">
    <property type="entry name" value="CWC26_splicing_factor"/>
</dbReference>
<reference evidence="3 4" key="1">
    <citation type="submission" date="2019-02" db="EMBL/GenBank/DDBJ databases">
        <title>Genome sequencing of the rare red list fungi Bondarzewia mesenterica.</title>
        <authorList>
            <person name="Buettner E."/>
            <person name="Kellner H."/>
        </authorList>
    </citation>
    <scope>NUCLEOTIDE SEQUENCE [LARGE SCALE GENOMIC DNA]</scope>
    <source>
        <strain evidence="3 4">DSM 108281</strain>
    </source>
</reference>
<feature type="compositionally biased region" description="Basic and acidic residues" evidence="2">
    <location>
        <begin position="90"/>
        <end position="99"/>
    </location>
</feature>
<accession>A0A4S4L6V0</accession>
<feature type="compositionally biased region" description="Basic and acidic residues" evidence="2">
    <location>
        <begin position="185"/>
        <end position="196"/>
    </location>
</feature>
<evidence type="ECO:0000256" key="1">
    <source>
        <dbReference type="ARBA" id="ARBA00011069"/>
    </source>
</evidence>
<dbReference type="GO" id="GO:0000398">
    <property type="term" value="P:mRNA splicing, via spliceosome"/>
    <property type="evidence" value="ECO:0007669"/>
    <property type="project" value="TreeGrafter"/>
</dbReference>
<evidence type="ECO:0000313" key="4">
    <source>
        <dbReference type="Proteomes" id="UP000310158"/>
    </source>
</evidence>
<feature type="region of interest" description="Disordered" evidence="2">
    <location>
        <begin position="227"/>
        <end position="256"/>
    </location>
</feature>